<reference evidence="2" key="1">
    <citation type="submission" date="2017-01" db="EMBL/GenBank/DDBJ databases">
        <authorList>
            <person name="Varghese N."/>
            <person name="Submissions S."/>
        </authorList>
    </citation>
    <scope>NUCLEOTIDE SEQUENCE [LARGE SCALE GENOMIC DNA]</scope>
    <source>
        <strain evidence="2">DSM 24913</strain>
    </source>
</reference>
<keyword evidence="2" id="KW-1185">Reference proteome</keyword>
<name>A0A1N7IY35_9GAMM</name>
<sequence length="275" mass="31800">MFFEKSEDYLPEEIDAVRLCLGEIKDNAKTKKSRSLANVSDETLADMINHYYEDTLSFEARPITKRIIWRFLTGERNESGDRVQSVPNKSTLDLFVSFLTDEKSEYKITDIDSLIISNSKSNNDFIIDPELLYRQYNQSNIRPFLSTSQLFDKYGYKSKQGYCTLSFSNTYSRHALAVSLEVFDADLINLKAEFKGYCVPTSEDNLFFILNRLGSLANFHLYSLDIDTDIYDGEKAKQIGFIMHDLPYQIDYCDDYLSCITNETIKNIAIFEKIS</sequence>
<proteinExistence type="predicted"/>
<dbReference type="Proteomes" id="UP000185639">
    <property type="component" value="Unassembled WGS sequence"/>
</dbReference>
<evidence type="ECO:0000313" key="1">
    <source>
        <dbReference type="EMBL" id="SIS41917.1"/>
    </source>
</evidence>
<protein>
    <submittedName>
        <fullName evidence="1">Uncharacterized protein</fullName>
    </submittedName>
</protein>
<evidence type="ECO:0000313" key="2">
    <source>
        <dbReference type="Proteomes" id="UP000185639"/>
    </source>
</evidence>
<accession>A0A1N7IY35</accession>
<dbReference type="RefSeq" id="WP_076513349.1">
    <property type="nucleotide sequence ID" value="NZ_FTOH01000001.1"/>
</dbReference>
<dbReference type="AlphaFoldDB" id="A0A1N7IY35"/>
<dbReference type="EMBL" id="FTOH01000001">
    <property type="protein sequence ID" value="SIS41917.1"/>
    <property type="molecule type" value="Genomic_DNA"/>
</dbReference>
<organism evidence="1 2">
    <name type="scientific">Thalassolituus maritimus</name>
    <dbReference type="NCBI Taxonomy" id="484498"/>
    <lineage>
        <taxon>Bacteria</taxon>
        <taxon>Pseudomonadati</taxon>
        <taxon>Pseudomonadota</taxon>
        <taxon>Gammaproteobacteria</taxon>
        <taxon>Oceanospirillales</taxon>
        <taxon>Oceanospirillaceae</taxon>
        <taxon>Thalassolituus</taxon>
    </lineage>
</organism>
<gene>
    <name evidence="1" type="ORF">SAMN05421686_101122</name>
</gene>
<dbReference type="STRING" id="484498.SAMN05421686_101122"/>